<dbReference type="EMBL" id="VOHM01000007">
    <property type="protein sequence ID" value="TWT26740.1"/>
    <property type="molecule type" value="Genomic_DNA"/>
</dbReference>
<dbReference type="CDD" id="cd00075">
    <property type="entry name" value="HATPase"/>
    <property type="match status" value="1"/>
</dbReference>
<comment type="subcellular location">
    <subcellularLocation>
        <location evidence="4">Cell membrane</location>
        <topology evidence="4">Multi-pass membrane protein</topology>
    </subcellularLocation>
</comment>
<sequence>MVAIAVILVTIVAFFSVSSSLSRSVDRGLEEKANSLLYNSFDPNFVISPGPELASFKSYNPEIRVAYFAPGSPTGVGDPIQVVDEVDVLTGAKEMTVRTNGSERILAKNNEAGATVILAQDLQSMHDLTRSLGVMLTLVGAVGVLAALGTGIGAASAGLRPVNRLQDAVNYVARTDDLRPIPVQGNDELARLTRGFNDMLAALQASRTRQTELVADAGHELKTPLTSLRTNVELLMMVNSSNGACISESDRRDLERDVIAQIDEMSTLIGDLVDLAREDGPQQVVEPLDLGECMETSLERVKRRRPDVSFEVKTIPWTMYGDPFALGRATLNLMDNAAKWSPPNGVVRIAMRQLSDNSVELTFADSGPGIPVEDREKVFERFYRSIQARSMPGSGLGLAIVKQVIVRHAGTIVAEESDDGGALMRVTLPGARADGATDVEDDDAGEKAAAEEPSSSPRGHGSRKDFFAQLWEKRSQLKH</sequence>
<evidence type="ECO:0000256" key="12">
    <source>
        <dbReference type="ARBA" id="ARBA00022801"/>
    </source>
</evidence>
<dbReference type="OrthoDB" id="9786919at2"/>
<gene>
    <name evidence="26" type="ORF">FRX94_04525</name>
</gene>
<keyword evidence="8" id="KW-0808">Transferase</keyword>
<dbReference type="Pfam" id="PF02518">
    <property type="entry name" value="HATPase_c"/>
    <property type="match status" value="1"/>
</dbReference>
<reference evidence="26 27" key="1">
    <citation type="submission" date="2019-08" db="EMBL/GenBank/DDBJ databases">
        <authorList>
            <person name="Lei W."/>
        </authorList>
    </citation>
    <scope>NUCLEOTIDE SEQUENCE [LARGE SCALE GENOMIC DNA]</scope>
    <source>
        <strain evidence="26 27">CCUG 58627</strain>
    </source>
</reference>
<keyword evidence="17" id="KW-0902">Two-component regulatory system</keyword>
<keyword evidence="19" id="KW-0843">Virulence</keyword>
<keyword evidence="13" id="KW-0067">ATP-binding</keyword>
<comment type="cofactor">
    <cofactor evidence="3">
        <name>Mg(2+)</name>
        <dbReference type="ChEBI" id="CHEBI:18420"/>
    </cofactor>
</comment>
<dbReference type="SUPFAM" id="SSF55874">
    <property type="entry name" value="ATPase domain of HSP90 chaperone/DNA topoisomerase II/histidine kinase"/>
    <property type="match status" value="1"/>
</dbReference>
<evidence type="ECO:0000256" key="14">
    <source>
        <dbReference type="ARBA" id="ARBA00022842"/>
    </source>
</evidence>
<dbReference type="CDD" id="cd00082">
    <property type="entry name" value="HisKA"/>
    <property type="match status" value="1"/>
</dbReference>
<dbReference type="GO" id="GO:0000155">
    <property type="term" value="F:phosphorelay sensor kinase activity"/>
    <property type="evidence" value="ECO:0007669"/>
    <property type="project" value="InterPro"/>
</dbReference>
<dbReference type="SUPFAM" id="SSF47384">
    <property type="entry name" value="Homodimeric domain of signal transducing histidine kinase"/>
    <property type="match status" value="1"/>
</dbReference>
<dbReference type="PRINTS" id="PR00344">
    <property type="entry name" value="BCTRLSENSOR"/>
</dbReference>
<dbReference type="Gene3D" id="1.10.287.130">
    <property type="match status" value="1"/>
</dbReference>
<evidence type="ECO:0000256" key="9">
    <source>
        <dbReference type="ARBA" id="ARBA00022692"/>
    </source>
</evidence>
<evidence type="ECO:0000256" key="17">
    <source>
        <dbReference type="ARBA" id="ARBA00023012"/>
    </source>
</evidence>
<dbReference type="InterPro" id="IPR036097">
    <property type="entry name" value="HisK_dim/P_sf"/>
</dbReference>
<dbReference type="SUPFAM" id="SSF158472">
    <property type="entry name" value="HAMP domain-like"/>
    <property type="match status" value="1"/>
</dbReference>
<organism evidence="26 27">
    <name type="scientific">Corynebacterium canis</name>
    <dbReference type="NCBI Taxonomy" id="679663"/>
    <lineage>
        <taxon>Bacteria</taxon>
        <taxon>Bacillati</taxon>
        <taxon>Actinomycetota</taxon>
        <taxon>Actinomycetes</taxon>
        <taxon>Mycobacteriales</taxon>
        <taxon>Corynebacteriaceae</taxon>
        <taxon>Corynebacterium</taxon>
    </lineage>
</organism>
<dbReference type="InterPro" id="IPR003660">
    <property type="entry name" value="HAMP_dom"/>
</dbReference>
<comment type="catalytic activity">
    <reaction evidence="1">
        <text>ATP + protein L-histidine = ADP + protein N-phospho-L-histidine.</text>
        <dbReference type="EC" id="2.7.13.3"/>
    </reaction>
</comment>
<dbReference type="PANTHER" id="PTHR44936:SF9">
    <property type="entry name" value="SENSOR PROTEIN CREC"/>
    <property type="match status" value="1"/>
</dbReference>
<evidence type="ECO:0000256" key="20">
    <source>
        <dbReference type="ARBA" id="ARBA00023211"/>
    </source>
</evidence>
<accession>A0A5C5UMT8</accession>
<comment type="cofactor">
    <cofactor evidence="2">
        <name>Mn(2+)</name>
        <dbReference type="ChEBI" id="CHEBI:29035"/>
    </cofactor>
</comment>
<keyword evidence="10" id="KW-0547">Nucleotide-binding</keyword>
<evidence type="ECO:0000256" key="19">
    <source>
        <dbReference type="ARBA" id="ARBA00023026"/>
    </source>
</evidence>
<evidence type="ECO:0000313" key="27">
    <source>
        <dbReference type="Proteomes" id="UP000320791"/>
    </source>
</evidence>
<evidence type="ECO:0000256" key="11">
    <source>
        <dbReference type="ARBA" id="ARBA00022777"/>
    </source>
</evidence>
<evidence type="ECO:0000256" key="5">
    <source>
        <dbReference type="ARBA" id="ARBA00012438"/>
    </source>
</evidence>
<keyword evidence="11 26" id="KW-0418">Kinase</keyword>
<dbReference type="EC" id="2.7.13.3" evidence="5"/>
<dbReference type="InterPro" id="IPR003661">
    <property type="entry name" value="HisK_dim/P_dom"/>
</dbReference>
<evidence type="ECO:0000256" key="18">
    <source>
        <dbReference type="ARBA" id="ARBA00023016"/>
    </source>
</evidence>
<evidence type="ECO:0000256" key="15">
    <source>
        <dbReference type="ARBA" id="ARBA00022912"/>
    </source>
</evidence>
<dbReference type="SMART" id="SM00388">
    <property type="entry name" value="HisKA"/>
    <property type="match status" value="1"/>
</dbReference>
<dbReference type="Gene3D" id="3.30.565.10">
    <property type="entry name" value="Histidine kinase-like ATPase, C-terminal domain"/>
    <property type="match status" value="1"/>
</dbReference>
<dbReference type="Pfam" id="PF00672">
    <property type="entry name" value="HAMP"/>
    <property type="match status" value="1"/>
</dbReference>
<dbReference type="GO" id="GO:0005524">
    <property type="term" value="F:ATP binding"/>
    <property type="evidence" value="ECO:0007669"/>
    <property type="project" value="UniProtKB-KW"/>
</dbReference>
<dbReference type="InterPro" id="IPR036890">
    <property type="entry name" value="HATPase_C_sf"/>
</dbReference>
<evidence type="ECO:0000313" key="26">
    <source>
        <dbReference type="EMBL" id="TWT26740.1"/>
    </source>
</evidence>
<proteinExistence type="predicted"/>
<feature type="region of interest" description="Disordered" evidence="23">
    <location>
        <begin position="433"/>
        <end position="465"/>
    </location>
</feature>
<evidence type="ECO:0000256" key="4">
    <source>
        <dbReference type="ARBA" id="ARBA00004651"/>
    </source>
</evidence>
<keyword evidence="6" id="KW-1003">Cell membrane</keyword>
<keyword evidence="9" id="KW-0812">Transmembrane</keyword>
<keyword evidence="18" id="KW-0346">Stress response</keyword>
<dbReference type="Gene3D" id="6.10.340.10">
    <property type="match status" value="1"/>
</dbReference>
<evidence type="ECO:0000256" key="22">
    <source>
        <dbReference type="ARBA" id="ARBA00041776"/>
    </source>
</evidence>
<keyword evidence="16" id="KW-1133">Transmembrane helix</keyword>
<dbReference type="Proteomes" id="UP000320791">
    <property type="component" value="Unassembled WGS sequence"/>
</dbReference>
<dbReference type="PANTHER" id="PTHR44936">
    <property type="entry name" value="SENSOR PROTEIN CREC"/>
    <property type="match status" value="1"/>
</dbReference>
<evidence type="ECO:0000256" key="1">
    <source>
        <dbReference type="ARBA" id="ARBA00000085"/>
    </source>
</evidence>
<dbReference type="InterPro" id="IPR003594">
    <property type="entry name" value="HATPase_dom"/>
</dbReference>
<evidence type="ECO:0000256" key="23">
    <source>
        <dbReference type="SAM" id="MobiDB-lite"/>
    </source>
</evidence>
<keyword evidence="20" id="KW-0464">Manganese</keyword>
<keyword evidence="12" id="KW-0378">Hydrolase</keyword>
<evidence type="ECO:0000259" key="25">
    <source>
        <dbReference type="PROSITE" id="PS50885"/>
    </source>
</evidence>
<keyword evidence="16" id="KW-0472">Membrane</keyword>
<dbReference type="AlphaFoldDB" id="A0A5C5UMT8"/>
<dbReference type="InterPro" id="IPR005467">
    <property type="entry name" value="His_kinase_dom"/>
</dbReference>
<keyword evidence="15" id="KW-0904">Protein phosphatase</keyword>
<feature type="domain" description="HAMP" evidence="25">
    <location>
        <begin position="156"/>
        <end position="208"/>
    </location>
</feature>
<dbReference type="GO" id="GO:0004721">
    <property type="term" value="F:phosphoprotein phosphatase activity"/>
    <property type="evidence" value="ECO:0007669"/>
    <property type="project" value="UniProtKB-KW"/>
</dbReference>
<evidence type="ECO:0000256" key="16">
    <source>
        <dbReference type="ARBA" id="ARBA00022989"/>
    </source>
</evidence>
<dbReference type="PROSITE" id="PS50885">
    <property type="entry name" value="HAMP"/>
    <property type="match status" value="1"/>
</dbReference>
<dbReference type="GO" id="GO:0005886">
    <property type="term" value="C:plasma membrane"/>
    <property type="evidence" value="ECO:0007669"/>
    <property type="project" value="UniProtKB-SubCell"/>
</dbReference>
<name>A0A5C5UMT8_9CORY</name>
<evidence type="ECO:0000256" key="2">
    <source>
        <dbReference type="ARBA" id="ARBA00001936"/>
    </source>
</evidence>
<dbReference type="InterPro" id="IPR050980">
    <property type="entry name" value="2C_sensor_his_kinase"/>
</dbReference>
<evidence type="ECO:0000256" key="7">
    <source>
        <dbReference type="ARBA" id="ARBA00022553"/>
    </source>
</evidence>
<feature type="domain" description="Histidine kinase" evidence="24">
    <location>
        <begin position="216"/>
        <end position="432"/>
    </location>
</feature>
<comment type="caution">
    <text evidence="26">The sequence shown here is derived from an EMBL/GenBank/DDBJ whole genome shotgun (WGS) entry which is preliminary data.</text>
</comment>
<evidence type="ECO:0000256" key="13">
    <source>
        <dbReference type="ARBA" id="ARBA00022840"/>
    </source>
</evidence>
<keyword evidence="7" id="KW-0597">Phosphoprotein</keyword>
<dbReference type="PROSITE" id="PS50109">
    <property type="entry name" value="HIS_KIN"/>
    <property type="match status" value="1"/>
</dbReference>
<evidence type="ECO:0000256" key="3">
    <source>
        <dbReference type="ARBA" id="ARBA00001946"/>
    </source>
</evidence>
<dbReference type="InterPro" id="IPR004358">
    <property type="entry name" value="Sig_transdc_His_kin-like_C"/>
</dbReference>
<dbReference type="SMART" id="SM00387">
    <property type="entry name" value="HATPase_c"/>
    <property type="match status" value="1"/>
</dbReference>
<evidence type="ECO:0000256" key="10">
    <source>
        <dbReference type="ARBA" id="ARBA00022741"/>
    </source>
</evidence>
<evidence type="ECO:0000256" key="8">
    <source>
        <dbReference type="ARBA" id="ARBA00022679"/>
    </source>
</evidence>
<keyword evidence="14" id="KW-0460">Magnesium</keyword>
<dbReference type="CDD" id="cd06225">
    <property type="entry name" value="HAMP"/>
    <property type="match status" value="1"/>
</dbReference>
<protein>
    <recommendedName>
        <fullName evidence="21">Signal transduction histidine-protein kinase/phosphatase MprB</fullName>
        <ecNumber evidence="5">2.7.13.3</ecNumber>
    </recommendedName>
    <alternativeName>
        <fullName evidence="22">Mycobacterial persistence regulator B</fullName>
    </alternativeName>
</protein>
<dbReference type="Pfam" id="PF00512">
    <property type="entry name" value="HisKA"/>
    <property type="match status" value="1"/>
</dbReference>
<dbReference type="SMART" id="SM00304">
    <property type="entry name" value="HAMP"/>
    <property type="match status" value="1"/>
</dbReference>
<evidence type="ECO:0000256" key="6">
    <source>
        <dbReference type="ARBA" id="ARBA00022475"/>
    </source>
</evidence>
<keyword evidence="27" id="KW-1185">Reference proteome</keyword>
<evidence type="ECO:0000256" key="21">
    <source>
        <dbReference type="ARBA" id="ARBA00040454"/>
    </source>
</evidence>
<evidence type="ECO:0000259" key="24">
    <source>
        <dbReference type="PROSITE" id="PS50109"/>
    </source>
</evidence>